<dbReference type="HAMAP" id="MF_00023">
    <property type="entry name" value="SmpB"/>
    <property type="match status" value="1"/>
</dbReference>
<gene>
    <name evidence="3" type="ORF">METZ01_LOCUS307170</name>
</gene>
<dbReference type="EMBL" id="UINC01096982">
    <property type="protein sequence ID" value="SVC54316.1"/>
    <property type="molecule type" value="Genomic_DNA"/>
</dbReference>
<keyword evidence="2" id="KW-0694">RNA-binding</keyword>
<dbReference type="InterPro" id="IPR020081">
    <property type="entry name" value="SsrA-bd_prot_CS"/>
</dbReference>
<organism evidence="3">
    <name type="scientific">marine metagenome</name>
    <dbReference type="NCBI Taxonomy" id="408172"/>
    <lineage>
        <taxon>unclassified sequences</taxon>
        <taxon>metagenomes</taxon>
        <taxon>ecological metagenomes</taxon>
    </lineage>
</organism>
<dbReference type="GO" id="GO:0070930">
    <property type="term" value="P:trans-translation-dependent protein tagging"/>
    <property type="evidence" value="ECO:0007669"/>
    <property type="project" value="TreeGrafter"/>
</dbReference>
<evidence type="ECO:0008006" key="4">
    <source>
        <dbReference type="Google" id="ProtNLM"/>
    </source>
</evidence>
<dbReference type="PROSITE" id="PS01317">
    <property type="entry name" value="SSRP"/>
    <property type="match status" value="1"/>
</dbReference>
<accession>A0A382MZY2</accession>
<dbReference type="GO" id="GO:0003723">
    <property type="term" value="F:RNA binding"/>
    <property type="evidence" value="ECO:0007669"/>
    <property type="project" value="UniProtKB-KW"/>
</dbReference>
<name>A0A382MZY2_9ZZZZ</name>
<dbReference type="GO" id="GO:0005829">
    <property type="term" value="C:cytosol"/>
    <property type="evidence" value="ECO:0007669"/>
    <property type="project" value="TreeGrafter"/>
</dbReference>
<sequence>MQIIAVNKKANYDFLIEEKFDAGLVLTGSEVKSLRINTGSIKESYVLEKKGELWLTNCFIKKYSSSINNSVHNSTRSRKLLVNKRELNKIIGLSKKNGMTIIPLLLYFNDKGIAKLSIGLGKGKRKYDKRAVIKSKEWNIKKQRLEKNK</sequence>
<dbReference type="InterPro" id="IPR023620">
    <property type="entry name" value="SmpB"/>
</dbReference>
<dbReference type="CDD" id="cd09294">
    <property type="entry name" value="SmpB"/>
    <property type="match status" value="1"/>
</dbReference>
<dbReference type="Gene3D" id="2.40.280.10">
    <property type="match status" value="1"/>
</dbReference>
<dbReference type="PANTHER" id="PTHR30308:SF2">
    <property type="entry name" value="SSRA-BINDING PROTEIN"/>
    <property type="match status" value="1"/>
</dbReference>
<dbReference type="InterPro" id="IPR000037">
    <property type="entry name" value="SsrA-bd_prot"/>
</dbReference>
<dbReference type="NCBIfam" id="TIGR00086">
    <property type="entry name" value="smpB"/>
    <property type="match status" value="1"/>
</dbReference>
<dbReference type="AlphaFoldDB" id="A0A382MZY2"/>
<keyword evidence="1" id="KW-0963">Cytoplasm</keyword>
<proteinExistence type="inferred from homology"/>
<evidence type="ECO:0000256" key="1">
    <source>
        <dbReference type="ARBA" id="ARBA00022490"/>
    </source>
</evidence>
<evidence type="ECO:0000256" key="2">
    <source>
        <dbReference type="ARBA" id="ARBA00022884"/>
    </source>
</evidence>
<dbReference type="NCBIfam" id="NF003843">
    <property type="entry name" value="PRK05422.1"/>
    <property type="match status" value="1"/>
</dbReference>
<reference evidence="3" key="1">
    <citation type="submission" date="2018-05" db="EMBL/GenBank/DDBJ databases">
        <authorList>
            <person name="Lanie J.A."/>
            <person name="Ng W.-L."/>
            <person name="Kazmierczak K.M."/>
            <person name="Andrzejewski T.M."/>
            <person name="Davidsen T.M."/>
            <person name="Wayne K.J."/>
            <person name="Tettelin H."/>
            <person name="Glass J.I."/>
            <person name="Rusch D."/>
            <person name="Podicherti R."/>
            <person name="Tsui H.-C.T."/>
            <person name="Winkler M.E."/>
        </authorList>
    </citation>
    <scope>NUCLEOTIDE SEQUENCE</scope>
</reference>
<evidence type="ECO:0000313" key="3">
    <source>
        <dbReference type="EMBL" id="SVC54316.1"/>
    </source>
</evidence>
<dbReference type="PANTHER" id="PTHR30308">
    <property type="entry name" value="TMRNA-BINDING COMPONENT OF TRANS-TRANSLATION TAGGING COMPLEX"/>
    <property type="match status" value="1"/>
</dbReference>
<protein>
    <recommendedName>
        <fullName evidence="4">SsrA-binding protein</fullName>
    </recommendedName>
</protein>
<dbReference type="Pfam" id="PF01668">
    <property type="entry name" value="SmpB"/>
    <property type="match status" value="1"/>
</dbReference>
<dbReference type="SUPFAM" id="SSF74982">
    <property type="entry name" value="Small protein B (SmpB)"/>
    <property type="match status" value="1"/>
</dbReference>